<evidence type="ECO:0000313" key="2">
    <source>
        <dbReference type="EMBL" id="TWI56184.1"/>
    </source>
</evidence>
<dbReference type="OrthoDB" id="5361545at2"/>
<dbReference type="AlphaFoldDB" id="A0A562QHG6"/>
<feature type="domain" description="PepSY" evidence="1">
    <location>
        <begin position="133"/>
        <end position="191"/>
    </location>
</feature>
<protein>
    <submittedName>
        <fullName evidence="2">Putative membrane protein YkoI</fullName>
    </submittedName>
</protein>
<keyword evidence="3" id="KW-1185">Reference proteome</keyword>
<dbReference type="Gene3D" id="3.10.450.40">
    <property type="match status" value="3"/>
</dbReference>
<dbReference type="Proteomes" id="UP000315711">
    <property type="component" value="Unassembled WGS sequence"/>
</dbReference>
<feature type="domain" description="PepSY" evidence="1">
    <location>
        <begin position="61"/>
        <end position="118"/>
    </location>
</feature>
<evidence type="ECO:0000313" key="3">
    <source>
        <dbReference type="Proteomes" id="UP000315711"/>
    </source>
</evidence>
<comment type="caution">
    <text evidence="2">The sequence shown here is derived from an EMBL/GenBank/DDBJ whole genome shotgun (WGS) entry which is preliminary data.</text>
</comment>
<proteinExistence type="predicted"/>
<reference evidence="2 3" key="1">
    <citation type="journal article" date="2015" name="Stand. Genomic Sci.">
        <title>Genomic Encyclopedia of Bacterial and Archaeal Type Strains, Phase III: the genomes of soil and plant-associated and newly described type strains.</title>
        <authorList>
            <person name="Whitman W.B."/>
            <person name="Woyke T."/>
            <person name="Klenk H.P."/>
            <person name="Zhou Y."/>
            <person name="Lilburn T.G."/>
            <person name="Beck B.J."/>
            <person name="De Vos P."/>
            <person name="Vandamme P."/>
            <person name="Eisen J.A."/>
            <person name="Garrity G."/>
            <person name="Hugenholtz P."/>
            <person name="Kyrpides N.C."/>
        </authorList>
    </citation>
    <scope>NUCLEOTIDE SEQUENCE [LARGE SCALE GENOMIC DNA]</scope>
    <source>
        <strain evidence="2 3">CGMCC 1.10116</strain>
    </source>
</reference>
<name>A0A562QHG6_9BACI</name>
<gene>
    <name evidence="2" type="ORF">IQ10_02075</name>
</gene>
<evidence type="ECO:0000259" key="1">
    <source>
        <dbReference type="Pfam" id="PF03413"/>
    </source>
</evidence>
<dbReference type="RefSeq" id="WP_158640026.1">
    <property type="nucleotide sequence ID" value="NZ_VLKZ01000005.1"/>
</dbReference>
<dbReference type="Pfam" id="PF03413">
    <property type="entry name" value="PepSY"/>
    <property type="match status" value="3"/>
</dbReference>
<accession>A0A562QHG6</accession>
<sequence>MKKMTTIATSLLIASGTAIGVAASDQDRNVVYEKAIAAEATVQEVNTQVQAANTTGEKQSRLSEEEVATIAKEVLDGTVDDIKLEWEDGRLVYEVELKFTGEHYDFDIDAHTGEIINIDGNLLKTPIAEEVDITIQQAQQMALDHLATGKIKGIELEKNNGRYIYELEVKIAGEDGDVSVDATNGEILYVEDDLREVLAKVAEKGNGEKQPKEQVKEQITTQQAIEIALNHVGGGTVDDIDLEKENGRFIYEIEIEQENNKDVDVVIDAHTGEILSK</sequence>
<dbReference type="EMBL" id="VLKZ01000005">
    <property type="protein sequence ID" value="TWI56184.1"/>
    <property type="molecule type" value="Genomic_DNA"/>
</dbReference>
<dbReference type="InterPro" id="IPR025711">
    <property type="entry name" value="PepSY"/>
</dbReference>
<organism evidence="2 3">
    <name type="scientific">Halalkalibacter nanhaiisediminis</name>
    <dbReference type="NCBI Taxonomy" id="688079"/>
    <lineage>
        <taxon>Bacteria</taxon>
        <taxon>Bacillati</taxon>
        <taxon>Bacillota</taxon>
        <taxon>Bacilli</taxon>
        <taxon>Bacillales</taxon>
        <taxon>Bacillaceae</taxon>
        <taxon>Halalkalibacter</taxon>
    </lineage>
</organism>
<feature type="domain" description="PepSY" evidence="1">
    <location>
        <begin position="219"/>
        <end position="276"/>
    </location>
</feature>